<dbReference type="Proteomes" id="UP001500889">
    <property type="component" value="Chromosome A"/>
</dbReference>
<accession>A0AAU9G3Q6</accession>
<organism evidence="2 3">
    <name type="scientific">Drosophila madeirensis</name>
    <name type="common">Fruit fly</name>
    <dbReference type="NCBI Taxonomy" id="30013"/>
    <lineage>
        <taxon>Eukaryota</taxon>
        <taxon>Metazoa</taxon>
        <taxon>Ecdysozoa</taxon>
        <taxon>Arthropoda</taxon>
        <taxon>Hexapoda</taxon>
        <taxon>Insecta</taxon>
        <taxon>Pterygota</taxon>
        <taxon>Neoptera</taxon>
        <taxon>Endopterygota</taxon>
        <taxon>Diptera</taxon>
        <taxon>Brachycera</taxon>
        <taxon>Muscomorpha</taxon>
        <taxon>Ephydroidea</taxon>
        <taxon>Drosophilidae</taxon>
        <taxon>Drosophila</taxon>
        <taxon>Sophophora</taxon>
    </lineage>
</organism>
<evidence type="ECO:0000313" key="2">
    <source>
        <dbReference type="EMBL" id="BFG02548.1"/>
    </source>
</evidence>
<sequence length="126" mass="14726">MDITEKELPTSGQNESTGKRLHVQERTLPGLGLVCRHVELNAQNEIIHATRWAISQKNQAAWQQDDSNDFDIESLMIAQDNLPELEQKKYKDDYIKRWLISQEKHLPQRSTEMPIDELIEDKVENM</sequence>
<feature type="region of interest" description="Disordered" evidence="1">
    <location>
        <begin position="1"/>
        <end position="20"/>
    </location>
</feature>
<protein>
    <submittedName>
        <fullName evidence="2">Uncharacterized protein</fullName>
    </submittedName>
</protein>
<name>A0AAU9G3Q6_DROMD</name>
<evidence type="ECO:0000313" key="3">
    <source>
        <dbReference type="Proteomes" id="UP001500889"/>
    </source>
</evidence>
<keyword evidence="3" id="KW-1185">Reference proteome</keyword>
<reference evidence="2 3" key="1">
    <citation type="submission" date="2024-02" db="EMBL/GenBank/DDBJ databases">
        <title>A chromosome-level genome assembly of Drosophila madeirensis, a fruit fly species endemic to Madeira island.</title>
        <authorList>
            <person name="Tomihara K."/>
            <person name="Llopart A."/>
            <person name="Yamamoto D."/>
        </authorList>
    </citation>
    <scope>NUCLEOTIDE SEQUENCE [LARGE SCALE GENOMIC DNA]</scope>
    <source>
        <strain evidence="2 3">RF1</strain>
    </source>
</reference>
<gene>
    <name evidence="2" type="ORF">DMAD_02032</name>
</gene>
<dbReference type="EMBL" id="AP029266">
    <property type="protein sequence ID" value="BFG02548.1"/>
    <property type="molecule type" value="Genomic_DNA"/>
</dbReference>
<evidence type="ECO:0000256" key="1">
    <source>
        <dbReference type="SAM" id="MobiDB-lite"/>
    </source>
</evidence>
<proteinExistence type="predicted"/>
<dbReference type="AlphaFoldDB" id="A0AAU9G3Q6"/>